<protein>
    <submittedName>
        <fullName evidence="4">N(G),N(G)-dimethylarginine dimethylaminohydrolase</fullName>
        <ecNumber evidence="4">3.5.3.18</ecNumber>
    </submittedName>
</protein>
<reference evidence="4 5" key="1">
    <citation type="submission" date="2015-11" db="EMBL/GenBank/DDBJ databases">
        <title>Description and complete genome sequence of a novel strain predominating in hypersaline microbial mats and representing a new family of the Bacteriodetes phylum.</title>
        <authorList>
            <person name="Spring S."/>
            <person name="Bunk B."/>
            <person name="Sproer C."/>
            <person name="Klenk H.-P."/>
        </authorList>
    </citation>
    <scope>NUCLEOTIDE SEQUENCE [LARGE SCALE GENOMIC DNA]</scope>
    <source>
        <strain evidence="4 5">L21-Spi-D4</strain>
    </source>
</reference>
<dbReference type="AlphaFoldDB" id="A0A0S2I3R1"/>
<feature type="active site" description="Nucleophile" evidence="3">
    <location>
        <position position="249"/>
    </location>
</feature>
<keyword evidence="5" id="KW-1185">Reference proteome</keyword>
<evidence type="ECO:0000313" key="5">
    <source>
        <dbReference type="Proteomes" id="UP000064893"/>
    </source>
</evidence>
<gene>
    <name evidence="4" type="ORF">L21SP5_03362</name>
</gene>
<dbReference type="STRING" id="1307839.L21SP5_03362"/>
<dbReference type="GO" id="GO:0045429">
    <property type="term" value="P:positive regulation of nitric oxide biosynthetic process"/>
    <property type="evidence" value="ECO:0007669"/>
    <property type="project" value="TreeGrafter"/>
</dbReference>
<dbReference type="PANTHER" id="PTHR12737:SF9">
    <property type="entry name" value="DIMETHYLARGININASE"/>
    <property type="match status" value="1"/>
</dbReference>
<dbReference type="KEGG" id="blq:L21SP5_03362"/>
<evidence type="ECO:0000256" key="3">
    <source>
        <dbReference type="PIRSR" id="PIRSR633199-1"/>
    </source>
</evidence>
<feature type="active site" description="Proton donor" evidence="3">
    <location>
        <position position="162"/>
    </location>
</feature>
<dbReference type="SUPFAM" id="SSF55909">
    <property type="entry name" value="Pentein"/>
    <property type="match status" value="1"/>
</dbReference>
<comment type="similarity">
    <text evidence="1">Belongs to the DDAH family.</text>
</comment>
<dbReference type="GO" id="GO:0016597">
    <property type="term" value="F:amino acid binding"/>
    <property type="evidence" value="ECO:0007669"/>
    <property type="project" value="TreeGrafter"/>
</dbReference>
<evidence type="ECO:0000256" key="2">
    <source>
        <dbReference type="ARBA" id="ARBA00022801"/>
    </source>
</evidence>
<evidence type="ECO:0000313" key="4">
    <source>
        <dbReference type="EMBL" id="ALO16975.1"/>
    </source>
</evidence>
<name>A0A0S2I3R1_9BACT</name>
<dbReference type="Proteomes" id="UP000064893">
    <property type="component" value="Chromosome"/>
</dbReference>
<dbReference type="OrthoDB" id="9790596at2"/>
<dbReference type="EMBL" id="CP013118">
    <property type="protein sequence ID" value="ALO16975.1"/>
    <property type="molecule type" value="Genomic_DNA"/>
</dbReference>
<dbReference type="EC" id="3.5.3.18" evidence="4"/>
<dbReference type="PANTHER" id="PTHR12737">
    <property type="entry name" value="DIMETHYLARGININE DIMETHYLAMINOHYDROLASE"/>
    <property type="match status" value="1"/>
</dbReference>
<dbReference type="RefSeq" id="WP_057954310.1">
    <property type="nucleotide sequence ID" value="NZ_CP013118.1"/>
</dbReference>
<dbReference type="Pfam" id="PF19420">
    <property type="entry name" value="DDAH_eukar"/>
    <property type="match status" value="1"/>
</dbReference>
<dbReference type="GO" id="GO:0000052">
    <property type="term" value="P:citrulline metabolic process"/>
    <property type="evidence" value="ECO:0007669"/>
    <property type="project" value="TreeGrafter"/>
</dbReference>
<dbReference type="GO" id="GO:0006525">
    <property type="term" value="P:arginine metabolic process"/>
    <property type="evidence" value="ECO:0007669"/>
    <property type="project" value="TreeGrafter"/>
</dbReference>
<dbReference type="InterPro" id="IPR033199">
    <property type="entry name" value="DDAH-like"/>
</dbReference>
<evidence type="ECO:0000256" key="1">
    <source>
        <dbReference type="ARBA" id="ARBA00008532"/>
    </source>
</evidence>
<dbReference type="GO" id="GO:0016403">
    <property type="term" value="F:dimethylargininase activity"/>
    <property type="evidence" value="ECO:0007669"/>
    <property type="project" value="UniProtKB-EC"/>
</dbReference>
<sequence>MRTFTKAIVRKPAETFANGISTANLGKPNYQLALKQHEAYCEALIKCGLELTVLDANPDFPDSCFVEDTAVVTPEFGVIARPGDPQRLGEEQEIKSVLAPMLKLHYIEAPGTLEGGDIMQADNTFYIGLSGRTNLAGSKQLHKILAQYNYNTYSVPVCNLLHFKTGVNYLGGNNLIMHRDFCSKDDFKGYNQLIVDRAEEYAANSLRINNYVLVPKGFPKTKSGIKQLGYAVIELDLSEFQKMDGGLSCLSLRF</sequence>
<organism evidence="4 5">
    <name type="scientific">Salinivirga cyanobacteriivorans</name>
    <dbReference type="NCBI Taxonomy" id="1307839"/>
    <lineage>
        <taxon>Bacteria</taxon>
        <taxon>Pseudomonadati</taxon>
        <taxon>Bacteroidota</taxon>
        <taxon>Bacteroidia</taxon>
        <taxon>Bacteroidales</taxon>
        <taxon>Salinivirgaceae</taxon>
        <taxon>Salinivirga</taxon>
    </lineage>
</organism>
<dbReference type="PATRIC" id="fig|1307839.3.peg.3535"/>
<proteinExistence type="inferred from homology"/>
<accession>A0A0S2I3R1</accession>
<dbReference type="Gene3D" id="3.75.10.10">
    <property type="entry name" value="L-arginine/glycine Amidinotransferase, Chain A"/>
    <property type="match status" value="1"/>
</dbReference>
<keyword evidence="2 4" id="KW-0378">Hydrolase</keyword>